<evidence type="ECO:0000313" key="3">
    <source>
        <dbReference type="EMBL" id="CAI2167636.1"/>
    </source>
</evidence>
<feature type="region of interest" description="Disordered" evidence="1">
    <location>
        <begin position="1736"/>
        <end position="1883"/>
    </location>
</feature>
<keyword evidence="4" id="KW-1185">Reference proteome</keyword>
<accession>A0A9W4SFI3</accession>
<dbReference type="OrthoDB" id="2390656at2759"/>
<name>A0A9W4SFI3_9GLOM</name>
<keyword evidence="2" id="KW-0472">Membrane</keyword>
<evidence type="ECO:0000313" key="4">
    <source>
        <dbReference type="Proteomes" id="UP001153678"/>
    </source>
</evidence>
<feature type="transmembrane region" description="Helical" evidence="2">
    <location>
        <begin position="1223"/>
        <end position="1247"/>
    </location>
</feature>
<reference evidence="3" key="1">
    <citation type="submission" date="2022-08" db="EMBL/GenBank/DDBJ databases">
        <authorList>
            <person name="Kallberg Y."/>
            <person name="Tangrot J."/>
            <person name="Rosling A."/>
        </authorList>
    </citation>
    <scope>NUCLEOTIDE SEQUENCE</scope>
    <source>
        <strain evidence="3">Wild A</strain>
    </source>
</reference>
<feature type="compositionally biased region" description="Basic and acidic residues" evidence="1">
    <location>
        <begin position="1802"/>
        <end position="1813"/>
    </location>
</feature>
<feature type="compositionally biased region" description="Low complexity" evidence="1">
    <location>
        <begin position="1768"/>
        <end position="1787"/>
    </location>
</feature>
<dbReference type="EMBL" id="CAMKVN010000411">
    <property type="protein sequence ID" value="CAI2167636.1"/>
    <property type="molecule type" value="Genomic_DNA"/>
</dbReference>
<organism evidence="3 4">
    <name type="scientific">Funneliformis geosporum</name>
    <dbReference type="NCBI Taxonomy" id="1117311"/>
    <lineage>
        <taxon>Eukaryota</taxon>
        <taxon>Fungi</taxon>
        <taxon>Fungi incertae sedis</taxon>
        <taxon>Mucoromycota</taxon>
        <taxon>Glomeromycotina</taxon>
        <taxon>Glomeromycetes</taxon>
        <taxon>Glomerales</taxon>
        <taxon>Glomeraceae</taxon>
        <taxon>Funneliformis</taxon>
    </lineage>
</organism>
<keyword evidence="2" id="KW-1133">Transmembrane helix</keyword>
<protein>
    <submittedName>
        <fullName evidence="3">9064_t:CDS:1</fullName>
    </submittedName>
</protein>
<keyword evidence="2" id="KW-0812">Transmembrane</keyword>
<feature type="region of interest" description="Disordered" evidence="1">
    <location>
        <begin position="157"/>
        <end position="186"/>
    </location>
</feature>
<sequence>MLLQRINNKLYRVEKSASLGLFINNTLSGPMMMILFYICFTTIFLSQLTSADETFLTYDAEKDLRIIQGTSYKDGSLLLRLTKLGNKANCNEPKLWLDIIEPDGKFTALTIENHNIPEDNFCSISKKALVKRHPECDGAGSTSDACCSKFPELCKKPKSETDCGKDPGNPTCNPKNPKEPKVPNEPNACTNQPGSDECQTFCAKNPGATGCGAKVPQNCENNPNAPGCGTCSANPKAPGCDTCSTNPKAPGCGDADACLNNPNAPGCAAKTPSNCDVNPYGPGCNVDCGKNPAPSGCANVPDCGNNPDADGCNGDKLDCVRFPSAPNCGAKAPADCSKTPNAPGCVECAKTPNAPGCVDCSKTPNAPGCVDCSKTPNAPGCVDCSTTPNAPGCEQCTQNPYGPGCGNVDCKKTPEAPGCSNIPNCEINPNAVGCISNQLDCIKYPKAPECINKKPDCFNNPNLPGCNDCNNNPYAVGCDVCAQVPQSVRCQVGYCDKNPDLPECKLTLTDSITIYAIERKFILVTYYCNPAINNDVCGKTINWEGAVFSEIIFEKSCTDGKIVESINVKGGFLHVCYKSETKEAVWTTFGAPNTKGEVNQIATNKITEVYTFDANFTNVFQTEDGGYCIVTSKSADGSSTFSVPWSILVTFIPKDSTIGTSGPYEIYKETATTVIILHIFKCNIAYQSSGYSCIIQTVDGGQTTFTEVDFLGTGSNGKVTKTPKYVVPQITAEKVVTDVESLAYGGYVIVTKDSTTGKNDGYVVNNEGVYNATILWGLSDKYSYVDVVVLPNNTIVGIPNDSSNVGTGGGESIKIASTDDLTNYSTIEGGDGTAPGGPGGYGSAKILSTTPAKGSTVTVPLGTKQTEEFTITYTIPIVVSTGNFSVFQVNGTDVILKQAVSAKDEQYVTVQDNIVKLKILNSTLNTYNAPNVPYYVEVDNDFVKEQSNGQNVIGIRSKIWTFNASNANAANANTVEGSAGSASAIIRLSVDGTKIYKDFSSDDRQTFVNKMSEEISRAISCEPGRLTTTKKYQYDANTKEDQFIMRVDIKKSVSSEQASSGQLIDNLDEVVKYKAYNSLSNGDSASYLDESNGAPRTEVLNKYKFILIGFFILLFILIGLTLHSCPFMEEITNGFSPYENAALKTWKQNHPIAANVFIASSIIDTDALQEVSSKAGGIPTLSAPYSQKAERLILVSTGFVAFFEDLPQFIFYSVYLSKYVKPAIVPILVLSSCIIVLFLKFSALIFYTCCYKNGRRQLSDKEKVIDDDSSSSSSSSDSGSKNQNYAPDNTDTGRRNDRTDTANVPPTKRNYSPSDGPIGKSNKPTDGAQGLRDTPNTNEGQSAPVESYGNVKPVEDEPISPIPAEEEPKTSAQNENNNKGRISTFIGGIGKKPKKDDTSNTNNIEVTKDITISGTTVRPVTDSTIRDSTIENYNNVTKYLNSTEGTKSEGDNLAGASNSTVLGFGLYSFGGGGYVDDTNNKITTVTSKTTGQETITSKESDTGNDLKIAAGAGIAGAAVATTKYVTTSTDGDEKDHNSTTKIVKTTMTTSDGGVEHITRTLPVEYVITDEKYSTGERRYITTTTNYEEYMIISTGERGYITKIAGDDNNEYFITTTGERRSITTTTGDDGVEVYIYTTTGEIIYLIITTDDKEYIMISDERRYITTTTGDTTRSGDIEYIGGEREHFTTTGGETLEGKQTKESTSSETDANGITTTTRTVTETENGETTVTVTTTKIDQSGNEISSSSKTNVTYDTVTSDENGDEGKVITTTITTSGGETQTTTSTGGVAGASLIETQQTSTEKKTSSAEKHSTSLTASNDNSINSTRSIKRTSSYGRSGGKISRGKNKPTATTASKVNRSGDQDKLGRVDSVDSMSSNDSTE</sequence>
<feature type="region of interest" description="Disordered" evidence="1">
    <location>
        <begin position="1262"/>
        <end position="1401"/>
    </location>
</feature>
<feature type="compositionally biased region" description="Low complexity" evidence="1">
    <location>
        <begin position="1270"/>
        <end position="1280"/>
    </location>
</feature>
<feature type="compositionally biased region" description="Polar residues" evidence="1">
    <location>
        <begin position="1850"/>
        <end position="1859"/>
    </location>
</feature>
<comment type="caution">
    <text evidence="3">The sequence shown here is derived from an EMBL/GenBank/DDBJ whole genome shotgun (WGS) entry which is preliminary data.</text>
</comment>
<evidence type="ECO:0000256" key="1">
    <source>
        <dbReference type="SAM" id="MobiDB-lite"/>
    </source>
</evidence>
<feature type="compositionally biased region" description="Polar residues" evidence="1">
    <location>
        <begin position="1816"/>
        <end position="1837"/>
    </location>
</feature>
<dbReference type="Proteomes" id="UP001153678">
    <property type="component" value="Unassembled WGS sequence"/>
</dbReference>
<feature type="region of interest" description="Disordered" evidence="1">
    <location>
        <begin position="1688"/>
        <end position="1715"/>
    </location>
</feature>
<feature type="compositionally biased region" description="Low complexity" evidence="1">
    <location>
        <begin position="1873"/>
        <end position="1883"/>
    </location>
</feature>
<proteinExistence type="predicted"/>
<gene>
    <name evidence="3" type="ORF">FWILDA_LOCUS3175</name>
</gene>
<evidence type="ECO:0000256" key="2">
    <source>
        <dbReference type="SAM" id="Phobius"/>
    </source>
</evidence>
<feature type="compositionally biased region" description="Basic and acidic residues" evidence="1">
    <location>
        <begin position="1291"/>
        <end position="1300"/>
    </location>
</feature>
<feature type="compositionally biased region" description="Basic and acidic residues" evidence="1">
    <location>
        <begin position="1860"/>
        <end position="1872"/>
    </location>
</feature>
<feature type="transmembrane region" description="Helical" evidence="2">
    <location>
        <begin position="21"/>
        <end position="45"/>
    </location>
</feature>
<feature type="compositionally biased region" description="Polar residues" evidence="1">
    <location>
        <begin position="1736"/>
        <end position="1760"/>
    </location>
</feature>
<feature type="compositionally biased region" description="Polar residues" evidence="1">
    <location>
        <begin position="1370"/>
        <end position="1381"/>
    </location>
</feature>
<feature type="compositionally biased region" description="Polar residues" evidence="1">
    <location>
        <begin position="1702"/>
        <end position="1713"/>
    </location>
</feature>
<feature type="transmembrane region" description="Helical" evidence="2">
    <location>
        <begin position="1105"/>
        <end position="1122"/>
    </location>
</feature>